<dbReference type="AlphaFoldDB" id="A0A2P2QTX7"/>
<sequence>MQLFKSCSSYDAPQKYIHQHKVIVLGCCSPFQS</sequence>
<protein>
    <submittedName>
        <fullName evidence="1">Uncharacterized protein</fullName>
    </submittedName>
</protein>
<proteinExistence type="predicted"/>
<name>A0A2P2QTX7_RHIMU</name>
<evidence type="ECO:0000313" key="1">
    <source>
        <dbReference type="EMBL" id="MBX70388.1"/>
    </source>
</evidence>
<organism evidence="1">
    <name type="scientific">Rhizophora mucronata</name>
    <name type="common">Asiatic mangrove</name>
    <dbReference type="NCBI Taxonomy" id="61149"/>
    <lineage>
        <taxon>Eukaryota</taxon>
        <taxon>Viridiplantae</taxon>
        <taxon>Streptophyta</taxon>
        <taxon>Embryophyta</taxon>
        <taxon>Tracheophyta</taxon>
        <taxon>Spermatophyta</taxon>
        <taxon>Magnoliopsida</taxon>
        <taxon>eudicotyledons</taxon>
        <taxon>Gunneridae</taxon>
        <taxon>Pentapetalae</taxon>
        <taxon>rosids</taxon>
        <taxon>fabids</taxon>
        <taxon>Malpighiales</taxon>
        <taxon>Rhizophoraceae</taxon>
        <taxon>Rhizophora</taxon>
    </lineage>
</organism>
<reference evidence="1" key="1">
    <citation type="submission" date="2018-02" db="EMBL/GenBank/DDBJ databases">
        <title>Rhizophora mucronata_Transcriptome.</title>
        <authorList>
            <person name="Meera S.P."/>
            <person name="Sreeshan A."/>
            <person name="Augustine A."/>
        </authorList>
    </citation>
    <scope>NUCLEOTIDE SEQUENCE</scope>
    <source>
        <tissue evidence="1">Leaf</tissue>
    </source>
</reference>
<accession>A0A2P2QTX7</accession>
<dbReference type="EMBL" id="GGEC01089904">
    <property type="protein sequence ID" value="MBX70388.1"/>
    <property type="molecule type" value="Transcribed_RNA"/>
</dbReference>